<organism evidence="2 3">
    <name type="scientific">Paludisphaera mucosa</name>
    <dbReference type="NCBI Taxonomy" id="3030827"/>
    <lineage>
        <taxon>Bacteria</taxon>
        <taxon>Pseudomonadati</taxon>
        <taxon>Planctomycetota</taxon>
        <taxon>Planctomycetia</taxon>
        <taxon>Isosphaerales</taxon>
        <taxon>Isosphaeraceae</taxon>
        <taxon>Paludisphaera</taxon>
    </lineage>
</organism>
<comment type="caution">
    <text evidence="2">The sequence shown here is derived from an EMBL/GenBank/DDBJ whole genome shotgun (WGS) entry which is preliminary data.</text>
</comment>
<dbReference type="Proteomes" id="UP001216907">
    <property type="component" value="Unassembled WGS sequence"/>
</dbReference>
<name>A0ABT6FED0_9BACT</name>
<protein>
    <submittedName>
        <fullName evidence="2">Uncharacterized protein</fullName>
    </submittedName>
</protein>
<dbReference type="RefSeq" id="WP_277862248.1">
    <property type="nucleotide sequence ID" value="NZ_JARRAG010000002.1"/>
</dbReference>
<feature type="compositionally biased region" description="Basic and acidic residues" evidence="1">
    <location>
        <begin position="62"/>
        <end position="75"/>
    </location>
</feature>
<feature type="region of interest" description="Disordered" evidence="1">
    <location>
        <begin position="62"/>
        <end position="81"/>
    </location>
</feature>
<evidence type="ECO:0000256" key="1">
    <source>
        <dbReference type="SAM" id="MobiDB-lite"/>
    </source>
</evidence>
<gene>
    <name evidence="2" type="ORF">PZE19_19305</name>
</gene>
<proteinExistence type="predicted"/>
<reference evidence="2 3" key="1">
    <citation type="submission" date="2023-03" db="EMBL/GenBank/DDBJ databases">
        <title>Paludisphaera mucosa sp. nov. a novel planctomycete from northern fen.</title>
        <authorList>
            <person name="Ivanova A."/>
        </authorList>
    </citation>
    <scope>NUCLEOTIDE SEQUENCE [LARGE SCALE GENOMIC DNA]</scope>
    <source>
        <strain evidence="2 3">Pla2</strain>
    </source>
</reference>
<keyword evidence="3" id="KW-1185">Reference proteome</keyword>
<accession>A0ABT6FED0</accession>
<evidence type="ECO:0000313" key="3">
    <source>
        <dbReference type="Proteomes" id="UP001216907"/>
    </source>
</evidence>
<evidence type="ECO:0000313" key="2">
    <source>
        <dbReference type="EMBL" id="MDG3005934.1"/>
    </source>
</evidence>
<sequence length="148" mass="15808">MKLTIGYSKKIGLADYGSFGATCGLEVELPDPDPHAAAGAFDRRARAAFAACAGAVQEELDRRREDGAVARPEARRGRRIRPATVSQLRALRAACDRRSLDLSGLVSERFGVDGPEALSVVEASRLIAELRTPSSAPPRKLQPGGDRP</sequence>
<dbReference type="EMBL" id="JARRAG010000002">
    <property type="protein sequence ID" value="MDG3005934.1"/>
    <property type="molecule type" value="Genomic_DNA"/>
</dbReference>